<reference evidence="1 2" key="1">
    <citation type="submission" date="2020-01" db="EMBL/GenBank/DDBJ databases">
        <title>Aspergillus terreus IFO 6365 whole genome shotgun sequence.</title>
        <authorList>
            <person name="Kanamasa S."/>
            <person name="Takahashi H."/>
        </authorList>
    </citation>
    <scope>NUCLEOTIDE SEQUENCE [LARGE SCALE GENOMIC DNA]</scope>
    <source>
        <strain evidence="1 2">IFO 6365</strain>
    </source>
</reference>
<dbReference type="OrthoDB" id="686384at2759"/>
<dbReference type="CDD" id="cd06154">
    <property type="entry name" value="YjgF_YER057c_UK114_like_6"/>
    <property type="match status" value="1"/>
</dbReference>
<dbReference type="Pfam" id="PF01042">
    <property type="entry name" value="Ribonuc_L-PSP"/>
    <property type="match status" value="1"/>
</dbReference>
<name>A0A5M3Z759_ASPTE</name>
<dbReference type="Proteomes" id="UP000452235">
    <property type="component" value="Unassembled WGS sequence"/>
</dbReference>
<dbReference type="EMBL" id="BLJY01000008">
    <property type="protein sequence ID" value="GFF18232.1"/>
    <property type="molecule type" value="Genomic_DNA"/>
</dbReference>
<accession>A0A5M3Z759</accession>
<dbReference type="Gene3D" id="3.30.1330.40">
    <property type="entry name" value="RutC-like"/>
    <property type="match status" value="1"/>
</dbReference>
<evidence type="ECO:0000313" key="1">
    <source>
        <dbReference type="EMBL" id="GFF18232.1"/>
    </source>
</evidence>
<dbReference type="PANTHER" id="PTHR43857">
    <property type="entry name" value="BLR7761 PROTEIN"/>
    <property type="match status" value="1"/>
</dbReference>
<dbReference type="AlphaFoldDB" id="A0A5M3Z759"/>
<dbReference type="PANTHER" id="PTHR43857:SF1">
    <property type="entry name" value="YJGH FAMILY PROTEIN"/>
    <property type="match status" value="1"/>
</dbReference>
<keyword evidence="2" id="KW-1185">Reference proteome</keyword>
<dbReference type="VEuPathDB" id="FungiDB:ATEG_06427"/>
<dbReference type="SUPFAM" id="SSF55298">
    <property type="entry name" value="YjgF-like"/>
    <property type="match status" value="1"/>
</dbReference>
<proteinExistence type="predicted"/>
<dbReference type="InterPro" id="IPR035959">
    <property type="entry name" value="RutC-like_sf"/>
</dbReference>
<dbReference type="InterPro" id="IPR006175">
    <property type="entry name" value="YjgF/YER057c/UK114"/>
</dbReference>
<evidence type="ECO:0000313" key="2">
    <source>
        <dbReference type="Proteomes" id="UP000452235"/>
    </source>
</evidence>
<comment type="caution">
    <text evidence="1">The sequence shown here is derived from an EMBL/GenBank/DDBJ whole genome shotgun (WGS) entry which is preliminary data.</text>
</comment>
<protein>
    <submittedName>
        <fullName evidence="1">YjgH family protein</fullName>
    </submittedName>
</protein>
<gene>
    <name evidence="1" type="ORF">ATEIFO6365_0008017600</name>
</gene>
<sequence length="158" mass="16798">MSSTAAPPLGTVHSAPSGQKQFYATLSPFEQRIGYYRAVRHGSHIFVSGTTAVDPQSPPTAPQIQYPGDARQQTRVALEECVTAVRALGGNKESIVRVRMFVGNPADCTAVGEGFREVLGKHDNAANVGAAATMIVVRNGFVDEQMLVEIEVDAVVDA</sequence>
<organism evidence="1 2">
    <name type="scientific">Aspergillus terreus</name>
    <dbReference type="NCBI Taxonomy" id="33178"/>
    <lineage>
        <taxon>Eukaryota</taxon>
        <taxon>Fungi</taxon>
        <taxon>Dikarya</taxon>
        <taxon>Ascomycota</taxon>
        <taxon>Pezizomycotina</taxon>
        <taxon>Eurotiomycetes</taxon>
        <taxon>Eurotiomycetidae</taxon>
        <taxon>Eurotiales</taxon>
        <taxon>Aspergillaceae</taxon>
        <taxon>Aspergillus</taxon>
        <taxon>Aspergillus subgen. Circumdati</taxon>
    </lineage>
</organism>